<reference evidence="1" key="1">
    <citation type="submission" date="2018-05" db="EMBL/GenBank/DDBJ databases">
        <authorList>
            <person name="Lanie J.A."/>
            <person name="Ng W.-L."/>
            <person name="Kazmierczak K.M."/>
            <person name="Andrzejewski T.M."/>
            <person name="Davidsen T.M."/>
            <person name="Wayne K.J."/>
            <person name="Tettelin H."/>
            <person name="Glass J.I."/>
            <person name="Rusch D."/>
            <person name="Podicherti R."/>
            <person name="Tsui H.-C.T."/>
            <person name="Winkler M.E."/>
        </authorList>
    </citation>
    <scope>NUCLEOTIDE SEQUENCE</scope>
</reference>
<accession>A0A382JWE7</accession>
<organism evidence="1">
    <name type="scientific">marine metagenome</name>
    <dbReference type="NCBI Taxonomy" id="408172"/>
    <lineage>
        <taxon>unclassified sequences</taxon>
        <taxon>metagenomes</taxon>
        <taxon>ecological metagenomes</taxon>
    </lineage>
</organism>
<dbReference type="EMBL" id="UINC01076694">
    <property type="protein sequence ID" value="SVC16099.1"/>
    <property type="molecule type" value="Genomic_DNA"/>
</dbReference>
<feature type="non-terminal residue" evidence="1">
    <location>
        <position position="1"/>
    </location>
</feature>
<name>A0A382JWE7_9ZZZZ</name>
<dbReference type="AlphaFoldDB" id="A0A382JWE7"/>
<protein>
    <submittedName>
        <fullName evidence="1">Uncharacterized protein</fullName>
    </submittedName>
</protein>
<gene>
    <name evidence="1" type="ORF">METZ01_LOCUS268953</name>
</gene>
<sequence>VPSDFALEVNRAYGAMEKLVLVDC</sequence>
<evidence type="ECO:0000313" key="1">
    <source>
        <dbReference type="EMBL" id="SVC16099.1"/>
    </source>
</evidence>
<proteinExistence type="predicted"/>